<feature type="repeat" description="Solcar" evidence="9">
    <location>
        <begin position="189"/>
        <end position="295"/>
    </location>
</feature>
<keyword evidence="8 9" id="KW-0472">Membrane</keyword>
<dbReference type="Proteomes" id="UP000246740">
    <property type="component" value="Unassembled WGS sequence"/>
</dbReference>
<dbReference type="PROSITE" id="PS50920">
    <property type="entry name" value="SOLCAR"/>
    <property type="match status" value="3"/>
</dbReference>
<dbReference type="OrthoDB" id="2382881at2759"/>
<dbReference type="InterPro" id="IPR023395">
    <property type="entry name" value="MCP_dom_sf"/>
</dbReference>
<evidence type="ECO:0000256" key="5">
    <source>
        <dbReference type="ARBA" id="ARBA00022737"/>
    </source>
</evidence>
<keyword evidence="6" id="KW-1133">Transmembrane helix</keyword>
<dbReference type="EMBL" id="KZ819188">
    <property type="protein sequence ID" value="PWZ02764.1"/>
    <property type="molecule type" value="Genomic_DNA"/>
</dbReference>
<evidence type="ECO:0000256" key="7">
    <source>
        <dbReference type="ARBA" id="ARBA00023128"/>
    </source>
</evidence>
<keyword evidence="3 10" id="KW-0813">Transport</keyword>
<evidence type="ECO:0000256" key="9">
    <source>
        <dbReference type="PROSITE-ProRule" id="PRU00282"/>
    </source>
</evidence>
<keyword evidence="7" id="KW-0496">Mitochondrion</keyword>
<dbReference type="STRING" id="1882483.A0A317XWY1"/>
<dbReference type="Gene3D" id="1.50.40.10">
    <property type="entry name" value="Mitochondrial carrier domain"/>
    <property type="match status" value="1"/>
</dbReference>
<accession>A0A317XWY1</accession>
<evidence type="ECO:0000256" key="3">
    <source>
        <dbReference type="ARBA" id="ARBA00022448"/>
    </source>
</evidence>
<evidence type="ECO:0000256" key="8">
    <source>
        <dbReference type="ARBA" id="ARBA00023136"/>
    </source>
</evidence>
<reference evidence="11 12" key="1">
    <citation type="journal article" date="2018" name="Mol. Biol. Evol.">
        <title>Broad Genomic Sampling Reveals a Smut Pathogenic Ancestry of the Fungal Clade Ustilaginomycotina.</title>
        <authorList>
            <person name="Kijpornyongpan T."/>
            <person name="Mondo S.J."/>
            <person name="Barry K."/>
            <person name="Sandor L."/>
            <person name="Lee J."/>
            <person name="Lipzen A."/>
            <person name="Pangilinan J."/>
            <person name="LaButti K."/>
            <person name="Hainaut M."/>
            <person name="Henrissat B."/>
            <person name="Grigoriev I.V."/>
            <person name="Spatafora J.W."/>
            <person name="Aime M.C."/>
        </authorList>
    </citation>
    <scope>NUCLEOTIDE SEQUENCE [LARGE SCALE GENOMIC DNA]</scope>
    <source>
        <strain evidence="11 12">MCA 3645</strain>
    </source>
</reference>
<evidence type="ECO:0000313" key="11">
    <source>
        <dbReference type="EMBL" id="PWZ02764.1"/>
    </source>
</evidence>
<name>A0A317XWY1_9BASI</name>
<dbReference type="InterPro" id="IPR018108">
    <property type="entry name" value="MCP_transmembrane"/>
</dbReference>
<sequence>MVTFGCSHEGCFASPSLDKAGPSRQRTESRLAPTACTRSSLPTVPAQNFEASTRSYAVLSVKETSPLSGPFDKARTWLNSQRWSKEEIDEFLVNNRTVVTAGTASLVSTAASFPFDSVKSRLQVRDYPSIWACAKAVVREEGFRGFFRGVTIPLITISFVRTSSFSIYFNTKQHLHRRDIFADRDSLLHTALSGAAGGATSGVIISCGSAPFELVKVQRQLEYLIAVQKGLVSKTPVGANGVRTFVPQSGFQAAANIFKNFGGIKGFYMGFPLHMMRDTFGTALYFGFYDSIRKLVSRHSKSEANSAPSLYGIPGPVVSFLSGSSAGILSWLIVYPVDLIKTKVQRDALAGTPRQFTGWQVFLHMIKERPPTRHGDGNTGILKTDTFFARFLRLYRGLGVSALRSFISHGLTWTLIESISDKISQRTGRNISYVPDSRRDD</sequence>
<feature type="repeat" description="Solcar" evidence="9">
    <location>
        <begin position="96"/>
        <end position="174"/>
    </location>
</feature>
<dbReference type="InParanoid" id="A0A317XWY1"/>
<proteinExistence type="inferred from homology"/>
<dbReference type="Pfam" id="PF00153">
    <property type="entry name" value="Mito_carr"/>
    <property type="match status" value="3"/>
</dbReference>
<dbReference type="PANTHER" id="PTHR45624">
    <property type="entry name" value="MITOCHONDRIAL BASIC AMINO ACIDS TRANSPORTER-RELATED"/>
    <property type="match status" value="1"/>
</dbReference>
<keyword evidence="12" id="KW-1185">Reference proteome</keyword>
<evidence type="ECO:0000256" key="6">
    <source>
        <dbReference type="ARBA" id="ARBA00022989"/>
    </source>
</evidence>
<dbReference type="InterPro" id="IPR050567">
    <property type="entry name" value="Mitochondrial_Carrier"/>
</dbReference>
<feature type="repeat" description="Solcar" evidence="9">
    <location>
        <begin position="314"/>
        <end position="422"/>
    </location>
</feature>
<evidence type="ECO:0000256" key="2">
    <source>
        <dbReference type="ARBA" id="ARBA00006375"/>
    </source>
</evidence>
<dbReference type="SUPFAM" id="SSF103506">
    <property type="entry name" value="Mitochondrial carrier"/>
    <property type="match status" value="1"/>
</dbReference>
<protein>
    <submittedName>
        <fullName evidence="11">Mitochondrial carrier</fullName>
    </submittedName>
</protein>
<organism evidence="11 12">
    <name type="scientific">Testicularia cyperi</name>
    <dbReference type="NCBI Taxonomy" id="1882483"/>
    <lineage>
        <taxon>Eukaryota</taxon>
        <taxon>Fungi</taxon>
        <taxon>Dikarya</taxon>
        <taxon>Basidiomycota</taxon>
        <taxon>Ustilaginomycotina</taxon>
        <taxon>Ustilaginomycetes</taxon>
        <taxon>Ustilaginales</taxon>
        <taxon>Anthracoideaceae</taxon>
        <taxon>Testicularia</taxon>
    </lineage>
</organism>
<dbReference type="GO" id="GO:0031966">
    <property type="term" value="C:mitochondrial membrane"/>
    <property type="evidence" value="ECO:0007669"/>
    <property type="project" value="UniProtKB-SubCell"/>
</dbReference>
<evidence type="ECO:0000256" key="4">
    <source>
        <dbReference type="ARBA" id="ARBA00022692"/>
    </source>
</evidence>
<evidence type="ECO:0000256" key="1">
    <source>
        <dbReference type="ARBA" id="ARBA00004225"/>
    </source>
</evidence>
<evidence type="ECO:0000256" key="10">
    <source>
        <dbReference type="RuleBase" id="RU000488"/>
    </source>
</evidence>
<comment type="similarity">
    <text evidence="2 10">Belongs to the mitochondrial carrier (TC 2.A.29) family.</text>
</comment>
<keyword evidence="4 9" id="KW-0812">Transmembrane</keyword>
<dbReference type="AlphaFoldDB" id="A0A317XWY1"/>
<keyword evidence="5" id="KW-0677">Repeat</keyword>
<gene>
    <name evidence="11" type="ORF">BCV70DRAFT_197020</name>
</gene>
<comment type="subcellular location">
    <subcellularLocation>
        <location evidence="1">Mitochondrion membrane</location>
        <topology evidence="1">Multi-pass membrane protein</topology>
    </subcellularLocation>
</comment>
<evidence type="ECO:0000313" key="12">
    <source>
        <dbReference type="Proteomes" id="UP000246740"/>
    </source>
</evidence>
<dbReference type="PANTHER" id="PTHR45624:SF9">
    <property type="entry name" value="CARRIER PROTEIN, PUTATIVE (AFU_ORTHOLOGUE AFUA_4G06390)-RELATED"/>
    <property type="match status" value="1"/>
</dbReference>
<dbReference type="GO" id="GO:0022857">
    <property type="term" value="F:transmembrane transporter activity"/>
    <property type="evidence" value="ECO:0007669"/>
    <property type="project" value="TreeGrafter"/>
</dbReference>